<evidence type="ECO:0000313" key="2">
    <source>
        <dbReference type="EMBL" id="AGX43633.1"/>
    </source>
</evidence>
<dbReference type="EMBL" id="CP006721">
    <property type="protein sequence ID" value="AGX43633.1"/>
    <property type="molecule type" value="Genomic_DNA"/>
</dbReference>
<reference evidence="2 3" key="1">
    <citation type="journal article" date="2013" name="Genome Announc.">
        <title>Complete Genome Sequence of the Solvent Producer Clostridium saccharobutylicum NCP262 (DSM 13864).</title>
        <authorList>
            <person name="Poehlein A."/>
            <person name="Hartwich K."/>
            <person name="Krabben P."/>
            <person name="Ehrenreich A."/>
            <person name="Liebl W."/>
            <person name="Durre P."/>
            <person name="Gottschalk G."/>
            <person name="Daniel R."/>
        </authorList>
    </citation>
    <scope>NUCLEOTIDE SEQUENCE [LARGE SCALE GENOMIC DNA]</scope>
    <source>
        <strain evidence="2">DSM 13864</strain>
    </source>
</reference>
<dbReference type="PATRIC" id="fig|1345695.3.peg.2640"/>
<feature type="region of interest" description="Disordered" evidence="1">
    <location>
        <begin position="25"/>
        <end position="50"/>
    </location>
</feature>
<name>U5MSX8_CLOSA</name>
<protein>
    <submittedName>
        <fullName evidence="2">Uncharacterized protein</fullName>
    </submittedName>
</protein>
<proteinExistence type="predicted"/>
<keyword evidence="3" id="KW-1185">Reference proteome</keyword>
<gene>
    <name evidence="2" type="ORF">CLSA_c26620</name>
</gene>
<evidence type="ECO:0000256" key="1">
    <source>
        <dbReference type="SAM" id="MobiDB-lite"/>
    </source>
</evidence>
<dbReference type="eggNOG" id="ENOG50323N8">
    <property type="taxonomic scope" value="Bacteria"/>
</dbReference>
<accession>U5MSX8</accession>
<dbReference type="AlphaFoldDB" id="U5MSX8"/>
<dbReference type="KEGG" id="csb:CLSA_c26620"/>
<evidence type="ECO:0000313" key="3">
    <source>
        <dbReference type="Proteomes" id="UP000017118"/>
    </source>
</evidence>
<dbReference type="Proteomes" id="UP000017118">
    <property type="component" value="Chromosome"/>
</dbReference>
<sequence length="50" mass="5731">MINLSKSKKDKLILKTGNMSQSKVKSYIEKEDTPNQVVSRGRDITINQKH</sequence>
<organism evidence="2 3">
    <name type="scientific">Clostridium saccharobutylicum DSM 13864</name>
    <dbReference type="NCBI Taxonomy" id="1345695"/>
    <lineage>
        <taxon>Bacteria</taxon>
        <taxon>Bacillati</taxon>
        <taxon>Bacillota</taxon>
        <taxon>Clostridia</taxon>
        <taxon>Eubacteriales</taxon>
        <taxon>Clostridiaceae</taxon>
        <taxon>Clostridium</taxon>
    </lineage>
</organism>
<dbReference type="HOGENOM" id="CLU_215268_0_0_9"/>